<dbReference type="Proteomes" id="UP000697710">
    <property type="component" value="Unassembled WGS sequence"/>
</dbReference>
<comment type="caution">
    <text evidence="1">The sequence shown here is derived from an EMBL/GenBank/DDBJ whole genome shotgun (WGS) entry which is preliminary data.</text>
</comment>
<sequence>MPEADIQRQGPMGSGDRFLANLAYLVPGYRGYKEKDLRRQEDARLRSRVMARLGDIQTLLTKRLDVLQEVNLEAAAIQLAARITRLENLLSAVRFAPYGFVGFFDVPVIGEDKLEQILEIDLLLFQDLDETVELIRGTPFPPANRTAFVRFFGDVDSGIERIEMRLVSRDKLLGTC</sequence>
<organism evidence="1 2">
    <name type="scientific">Eiseniibacteriota bacterium</name>
    <dbReference type="NCBI Taxonomy" id="2212470"/>
    <lineage>
        <taxon>Bacteria</taxon>
        <taxon>Candidatus Eiseniibacteriota</taxon>
    </lineage>
</organism>
<dbReference type="AlphaFoldDB" id="A0A956LZB8"/>
<reference evidence="1" key="1">
    <citation type="submission" date="2020-04" db="EMBL/GenBank/DDBJ databases">
        <authorList>
            <person name="Zhang T."/>
        </authorList>
    </citation>
    <scope>NUCLEOTIDE SEQUENCE</scope>
    <source>
        <strain evidence="1">HKST-UBA01</strain>
    </source>
</reference>
<accession>A0A956LZB8</accession>
<name>A0A956LZB8_UNCEI</name>
<proteinExistence type="predicted"/>
<evidence type="ECO:0000313" key="1">
    <source>
        <dbReference type="EMBL" id="MCA9728289.1"/>
    </source>
</evidence>
<dbReference type="EMBL" id="JAGQHR010000343">
    <property type="protein sequence ID" value="MCA9728289.1"/>
    <property type="molecule type" value="Genomic_DNA"/>
</dbReference>
<protein>
    <submittedName>
        <fullName evidence="1">Uncharacterized protein</fullName>
    </submittedName>
</protein>
<evidence type="ECO:0000313" key="2">
    <source>
        <dbReference type="Proteomes" id="UP000697710"/>
    </source>
</evidence>
<gene>
    <name evidence="1" type="ORF">KC729_11440</name>
</gene>
<reference evidence="1" key="2">
    <citation type="journal article" date="2021" name="Microbiome">
        <title>Successional dynamics and alternative stable states in a saline activated sludge microbial community over 9 years.</title>
        <authorList>
            <person name="Wang Y."/>
            <person name="Ye J."/>
            <person name="Ju F."/>
            <person name="Liu L."/>
            <person name="Boyd J.A."/>
            <person name="Deng Y."/>
            <person name="Parks D.H."/>
            <person name="Jiang X."/>
            <person name="Yin X."/>
            <person name="Woodcroft B.J."/>
            <person name="Tyson G.W."/>
            <person name="Hugenholtz P."/>
            <person name="Polz M.F."/>
            <person name="Zhang T."/>
        </authorList>
    </citation>
    <scope>NUCLEOTIDE SEQUENCE</scope>
    <source>
        <strain evidence="1">HKST-UBA01</strain>
    </source>
</reference>